<feature type="compositionally biased region" description="Basic and acidic residues" evidence="1">
    <location>
        <begin position="1"/>
        <end position="22"/>
    </location>
</feature>
<evidence type="ECO:0000313" key="4">
    <source>
        <dbReference type="Proteomes" id="UP000326979"/>
    </source>
</evidence>
<dbReference type="EMBL" id="VJZE01000178">
    <property type="protein sequence ID" value="MPY42817.1"/>
    <property type="molecule type" value="Genomic_DNA"/>
</dbReference>
<reference evidence="3 4" key="1">
    <citation type="submission" date="2019-07" db="EMBL/GenBank/DDBJ databases">
        <title>New species of Amycolatopsis and Streptomyces.</title>
        <authorList>
            <person name="Duangmal K."/>
            <person name="Teo W.F.A."/>
            <person name="Lipun K."/>
        </authorList>
    </citation>
    <scope>NUCLEOTIDE SEQUENCE [LARGE SCALE GENOMIC DNA]</scope>
    <source>
        <strain evidence="3 4">TISTR 2346</strain>
    </source>
</reference>
<gene>
    <name evidence="3" type="ORF">FNH04_23800</name>
</gene>
<comment type="caution">
    <text evidence="3">The sequence shown here is derived from an EMBL/GenBank/DDBJ whole genome shotgun (WGS) entry which is preliminary data.</text>
</comment>
<dbReference type="AlphaFoldDB" id="A0A5N8W5R0"/>
<dbReference type="OrthoDB" id="9795736at2"/>
<dbReference type="PANTHER" id="PTHR41386:SF1">
    <property type="entry name" value="MEMBRANE PROTEIN"/>
    <property type="match status" value="1"/>
</dbReference>
<keyword evidence="2" id="KW-1133">Transmembrane helix</keyword>
<organism evidence="3 4">
    <name type="scientific">Streptomyces phyllanthi</name>
    <dbReference type="NCBI Taxonomy" id="1803180"/>
    <lineage>
        <taxon>Bacteria</taxon>
        <taxon>Bacillati</taxon>
        <taxon>Actinomycetota</taxon>
        <taxon>Actinomycetes</taxon>
        <taxon>Kitasatosporales</taxon>
        <taxon>Streptomycetaceae</taxon>
        <taxon>Streptomyces</taxon>
    </lineage>
</organism>
<feature type="transmembrane region" description="Helical" evidence="2">
    <location>
        <begin position="100"/>
        <end position="120"/>
    </location>
</feature>
<dbReference type="RefSeq" id="WP_152787453.1">
    <property type="nucleotide sequence ID" value="NZ_BAABEQ010000110.1"/>
</dbReference>
<feature type="region of interest" description="Disordered" evidence="1">
    <location>
        <begin position="1"/>
        <end position="28"/>
    </location>
</feature>
<evidence type="ECO:0000313" key="3">
    <source>
        <dbReference type="EMBL" id="MPY42817.1"/>
    </source>
</evidence>
<keyword evidence="2" id="KW-0472">Membrane</keyword>
<name>A0A5N8W5R0_9ACTN</name>
<dbReference type="Pfam" id="PF06210">
    <property type="entry name" value="DUF1003"/>
    <property type="match status" value="1"/>
</dbReference>
<keyword evidence="2" id="KW-0812">Transmembrane</keyword>
<sequence>MVPEREGRADNRRALSGGRERVPVGATATARPRIRLDQPRPRRRRFLPEWDPEAFGKLSERIARFIGTGRFLVWMTVVVVLWVLWNIFAPRGLRFDEYPFIFLTLMLSLQASYAAPLILLAQNRQADRDRVNLKQDRQQNERSIADTEYLTREVAALRIGLGEVATRDWIRSELQDLLREIEELRTSTVKEDDSRRPF</sequence>
<dbReference type="PANTHER" id="PTHR41386">
    <property type="entry name" value="INTEGRAL MEMBRANE PROTEIN-RELATED"/>
    <property type="match status" value="1"/>
</dbReference>
<evidence type="ECO:0000256" key="1">
    <source>
        <dbReference type="SAM" id="MobiDB-lite"/>
    </source>
</evidence>
<feature type="transmembrane region" description="Helical" evidence="2">
    <location>
        <begin position="71"/>
        <end position="88"/>
    </location>
</feature>
<keyword evidence="4" id="KW-1185">Reference proteome</keyword>
<dbReference type="InterPro" id="IPR010406">
    <property type="entry name" value="DUF1003"/>
</dbReference>
<accession>A0A5N8W5R0</accession>
<proteinExistence type="predicted"/>
<evidence type="ECO:0000256" key="2">
    <source>
        <dbReference type="SAM" id="Phobius"/>
    </source>
</evidence>
<dbReference type="Proteomes" id="UP000326979">
    <property type="component" value="Unassembled WGS sequence"/>
</dbReference>
<protein>
    <submittedName>
        <fullName evidence="3">DUF1003 domain-containing protein</fullName>
    </submittedName>
</protein>